<proteinExistence type="predicted"/>
<sequence length="59" mass="6656">MITKEHVRVILDLVADVVEAEGDLCYESSQGDMDGYDKALEYKNNAQFALNQFLESISE</sequence>
<name>A0A2Z5ZCP6_9CAUD</name>
<dbReference type="GeneID" id="65108311"/>
<keyword evidence="2" id="KW-1185">Reference proteome</keyword>
<dbReference type="EMBL" id="LC371242">
    <property type="protein sequence ID" value="BBC78172.1"/>
    <property type="molecule type" value="Genomic_DNA"/>
</dbReference>
<dbReference type="InterPro" id="IPR055861">
    <property type="entry name" value="DUF7438"/>
</dbReference>
<dbReference type="Pfam" id="PF24219">
    <property type="entry name" value="DUF7438"/>
    <property type="match status" value="1"/>
</dbReference>
<organism evidence="1 2">
    <name type="scientific">Escherichia phage EcS1</name>
    <dbReference type="NCBI Taxonomy" id="2083276"/>
    <lineage>
        <taxon>Viruses</taxon>
        <taxon>Duplodnaviria</taxon>
        <taxon>Heunggongvirae</taxon>
        <taxon>Uroviricota</taxon>
        <taxon>Caudoviricetes</taxon>
        <taxon>Pantevenvirales</taxon>
        <taxon>Straboviridae</taxon>
        <taxon>Tevenvirinae</taxon>
        <taxon>Kagamiyamavirus</taxon>
        <taxon>Kagamiyamavirus ecs1</taxon>
    </lineage>
</organism>
<evidence type="ECO:0000313" key="1">
    <source>
        <dbReference type="EMBL" id="BBC78172.1"/>
    </source>
</evidence>
<accession>A0A2Z5ZCP6</accession>
<dbReference type="KEGG" id="vg:65108311"/>
<protein>
    <submittedName>
        <fullName evidence="1">Uncharacterized protein</fullName>
    </submittedName>
</protein>
<dbReference type="Proteomes" id="UP000250157">
    <property type="component" value="Segment"/>
</dbReference>
<evidence type="ECO:0000313" key="2">
    <source>
        <dbReference type="Proteomes" id="UP000250157"/>
    </source>
</evidence>
<dbReference type="RefSeq" id="YP_010090819.1">
    <property type="nucleotide sequence ID" value="NC_055721.1"/>
</dbReference>
<reference evidence="1 2" key="1">
    <citation type="submission" date="2018-02" db="EMBL/GenBank/DDBJ databases">
        <title>Full genome sequencing of a novel polyvalent bacteriophage as one of T4-Family member.</title>
        <authorList>
            <person name="Kawasaki T."/>
            <person name="Saad A.M."/>
            <person name="Yamada T."/>
        </authorList>
    </citation>
    <scope>NUCLEOTIDE SEQUENCE [LARGE SCALE GENOMIC DNA]</scope>
    <source>
        <strain evidence="1 2">EcS1</strain>
    </source>
</reference>